<dbReference type="InterPro" id="IPR012373">
    <property type="entry name" value="Ferrdict_sens_TM"/>
</dbReference>
<feature type="transmembrane region" description="Helical" evidence="1">
    <location>
        <begin position="81"/>
        <end position="99"/>
    </location>
</feature>
<sequence length="456" mass="50287">MSNPQEDFELDFLFQAMLDQTLSSEQAKRLEEILLVDERARSDYIALIEIDSLLQRVHHQDETVEVSLPATSNPKRQATGYWVVIAICVFAMVGIVTLVTPEKAPVPLADVPPVVPDIPIATVDAVGYGASRIDLPFQVGETLVNNEVIDLDSGTMRLKFLNGVMVALRGPAILELVEPNRCILSAGQLVAKVPEEAIGFTVETPAGRVVDLGTEFGVEIGNEGATQTHVIKGRVSAAVVKQNWESEPQVVEQNSAVAFDMSNTTIRKTPFAPDKFADALSMFKGIKSLSPTTAYLHNPPPSVDRGALTDTQRVFLIPEGREVPVDEELRKVITDLSEQSLLDLESLSNPDSVEEKIDSFLVHGDSGPKKERTVSGFIEFEEPIIAVIVEDDGLKATDNLLGIPDMKYTNPNATKYRKTELESDDEIIISGDRRRLEYKLKLRLARDQFRVLIQSK</sequence>
<proteinExistence type="predicted"/>
<keyword evidence="1" id="KW-0472">Membrane</keyword>
<gene>
    <name evidence="3" type="ORF">V144x_27220</name>
</gene>
<evidence type="ECO:0000259" key="2">
    <source>
        <dbReference type="Pfam" id="PF04773"/>
    </source>
</evidence>
<keyword evidence="1" id="KW-1133">Transmembrane helix</keyword>
<dbReference type="Proteomes" id="UP000318704">
    <property type="component" value="Chromosome"/>
</dbReference>
<dbReference type="Gene3D" id="2.60.120.1440">
    <property type="match status" value="1"/>
</dbReference>
<accession>A0A517VW88</accession>
<evidence type="ECO:0000313" key="4">
    <source>
        <dbReference type="Proteomes" id="UP000318704"/>
    </source>
</evidence>
<organism evidence="3 4">
    <name type="scientific">Gimesia aquarii</name>
    <dbReference type="NCBI Taxonomy" id="2527964"/>
    <lineage>
        <taxon>Bacteria</taxon>
        <taxon>Pseudomonadati</taxon>
        <taxon>Planctomycetota</taxon>
        <taxon>Planctomycetia</taxon>
        <taxon>Planctomycetales</taxon>
        <taxon>Planctomycetaceae</taxon>
        <taxon>Gimesia</taxon>
    </lineage>
</organism>
<dbReference type="GO" id="GO:0016989">
    <property type="term" value="F:sigma factor antagonist activity"/>
    <property type="evidence" value="ECO:0007669"/>
    <property type="project" value="TreeGrafter"/>
</dbReference>
<feature type="domain" description="FecR protein" evidence="2">
    <location>
        <begin position="181"/>
        <end position="235"/>
    </location>
</feature>
<dbReference type="PANTHER" id="PTHR30273:SF2">
    <property type="entry name" value="PROTEIN FECR"/>
    <property type="match status" value="1"/>
</dbReference>
<dbReference type="EMBL" id="CP037920">
    <property type="protein sequence ID" value="QDT97250.1"/>
    <property type="molecule type" value="Genomic_DNA"/>
</dbReference>
<dbReference type="Pfam" id="PF04773">
    <property type="entry name" value="FecR"/>
    <property type="match status" value="1"/>
</dbReference>
<dbReference type="AlphaFoldDB" id="A0A517VW88"/>
<dbReference type="PANTHER" id="PTHR30273">
    <property type="entry name" value="PERIPLASMIC SIGNAL SENSOR AND SIGMA FACTOR ACTIVATOR FECR-RELATED"/>
    <property type="match status" value="1"/>
</dbReference>
<evidence type="ECO:0000256" key="1">
    <source>
        <dbReference type="SAM" id="Phobius"/>
    </source>
</evidence>
<name>A0A517VW88_9PLAN</name>
<dbReference type="RefSeq" id="WP_144985619.1">
    <property type="nucleotide sequence ID" value="NZ_CP037920.1"/>
</dbReference>
<dbReference type="InterPro" id="IPR006860">
    <property type="entry name" value="FecR"/>
</dbReference>
<keyword evidence="1" id="KW-0812">Transmembrane</keyword>
<dbReference type="KEGG" id="gaw:V144x_27220"/>
<protein>
    <submittedName>
        <fullName evidence="3">FecR protein</fullName>
    </submittedName>
</protein>
<reference evidence="3 4" key="1">
    <citation type="submission" date="2019-03" db="EMBL/GenBank/DDBJ databases">
        <title>Deep-cultivation of Planctomycetes and their phenomic and genomic characterization uncovers novel biology.</title>
        <authorList>
            <person name="Wiegand S."/>
            <person name="Jogler M."/>
            <person name="Boedeker C."/>
            <person name="Pinto D."/>
            <person name="Vollmers J."/>
            <person name="Rivas-Marin E."/>
            <person name="Kohn T."/>
            <person name="Peeters S.H."/>
            <person name="Heuer A."/>
            <person name="Rast P."/>
            <person name="Oberbeckmann S."/>
            <person name="Bunk B."/>
            <person name="Jeske O."/>
            <person name="Meyerdierks A."/>
            <person name="Storesund J.E."/>
            <person name="Kallscheuer N."/>
            <person name="Luecker S."/>
            <person name="Lage O.M."/>
            <person name="Pohl T."/>
            <person name="Merkel B.J."/>
            <person name="Hornburger P."/>
            <person name="Mueller R.-W."/>
            <person name="Bruemmer F."/>
            <person name="Labrenz M."/>
            <person name="Spormann A.M."/>
            <person name="Op den Camp H."/>
            <person name="Overmann J."/>
            <person name="Amann R."/>
            <person name="Jetten M.S.M."/>
            <person name="Mascher T."/>
            <person name="Medema M.H."/>
            <person name="Devos D.P."/>
            <person name="Kaster A.-K."/>
            <person name="Ovreas L."/>
            <person name="Rohde M."/>
            <person name="Galperin M.Y."/>
            <person name="Jogler C."/>
        </authorList>
    </citation>
    <scope>NUCLEOTIDE SEQUENCE [LARGE SCALE GENOMIC DNA]</scope>
    <source>
        <strain evidence="3 4">V144</strain>
    </source>
</reference>
<evidence type="ECO:0000313" key="3">
    <source>
        <dbReference type="EMBL" id="QDT97250.1"/>
    </source>
</evidence>